<comment type="caution">
    <text evidence="1">The sequence shown here is derived from an EMBL/GenBank/DDBJ whole genome shotgun (WGS) entry which is preliminary data.</text>
</comment>
<evidence type="ECO:0000313" key="2">
    <source>
        <dbReference type="Proteomes" id="UP000606786"/>
    </source>
</evidence>
<dbReference type="Proteomes" id="UP000606786">
    <property type="component" value="Unassembled WGS sequence"/>
</dbReference>
<evidence type="ECO:0000313" key="1">
    <source>
        <dbReference type="EMBL" id="CAD6997202.1"/>
    </source>
</evidence>
<proteinExistence type="predicted"/>
<protein>
    <submittedName>
        <fullName evidence="1">(Mediterranean fruit fly) hypothetical protein</fullName>
    </submittedName>
</protein>
<gene>
    <name evidence="1" type="ORF">CCAP1982_LOCUS5841</name>
</gene>
<keyword evidence="2" id="KW-1185">Reference proteome</keyword>
<dbReference type="AlphaFoldDB" id="A0A811UD80"/>
<organism evidence="1 2">
    <name type="scientific">Ceratitis capitata</name>
    <name type="common">Mediterranean fruit fly</name>
    <name type="synonym">Tephritis capitata</name>
    <dbReference type="NCBI Taxonomy" id="7213"/>
    <lineage>
        <taxon>Eukaryota</taxon>
        <taxon>Metazoa</taxon>
        <taxon>Ecdysozoa</taxon>
        <taxon>Arthropoda</taxon>
        <taxon>Hexapoda</taxon>
        <taxon>Insecta</taxon>
        <taxon>Pterygota</taxon>
        <taxon>Neoptera</taxon>
        <taxon>Endopterygota</taxon>
        <taxon>Diptera</taxon>
        <taxon>Brachycera</taxon>
        <taxon>Muscomorpha</taxon>
        <taxon>Tephritoidea</taxon>
        <taxon>Tephritidae</taxon>
        <taxon>Ceratitis</taxon>
        <taxon>Ceratitis</taxon>
    </lineage>
</organism>
<feature type="non-terminal residue" evidence="1">
    <location>
        <position position="72"/>
    </location>
</feature>
<accession>A0A811UD80</accession>
<dbReference type="EMBL" id="CAJHJT010000012">
    <property type="protein sequence ID" value="CAD6997202.1"/>
    <property type="molecule type" value="Genomic_DNA"/>
</dbReference>
<sequence>MFLTTNMKIFHKIVFHFFFRLPIRVVLDRTVVFSALKFYISHLPRLFRALPETNRLRSAGLLLVIRVAVKSS</sequence>
<name>A0A811UD80_CERCA</name>
<reference evidence="1" key="1">
    <citation type="submission" date="2020-11" db="EMBL/GenBank/DDBJ databases">
        <authorList>
            <person name="Whitehead M."/>
        </authorList>
    </citation>
    <scope>NUCLEOTIDE SEQUENCE</scope>
    <source>
        <strain evidence="1">EGII</strain>
    </source>
</reference>